<keyword evidence="2" id="KW-1185">Reference proteome</keyword>
<protein>
    <submittedName>
        <fullName evidence="1">Uncharacterized protein</fullName>
    </submittedName>
</protein>
<comment type="caution">
    <text evidence="1">The sequence shown here is derived from an EMBL/GenBank/DDBJ whole genome shotgun (WGS) entry which is preliminary data.</text>
</comment>
<evidence type="ECO:0000313" key="1">
    <source>
        <dbReference type="EMBL" id="KAI5650431.1"/>
    </source>
</evidence>
<name>A0ACB9ZT41_CATRO</name>
<sequence>MSVVSLQPVEIANLETKSKTRGDYVLGKDEKFRSNGEIIISNKLIGAKVQRRKRTGNGKKKKMMPRLYPEPDITSTSTLPPIVEKDMDLAHQELSKKYEAIRELLEKENQEKVQLQEMMKELEESVAENQVASAQYA</sequence>
<gene>
    <name evidence="1" type="ORF">M9H77_36436</name>
</gene>
<accession>A0ACB9ZT41</accession>
<proteinExistence type="predicted"/>
<evidence type="ECO:0000313" key="2">
    <source>
        <dbReference type="Proteomes" id="UP001060085"/>
    </source>
</evidence>
<dbReference type="Proteomes" id="UP001060085">
    <property type="component" value="Linkage Group LG08"/>
</dbReference>
<organism evidence="1 2">
    <name type="scientific">Catharanthus roseus</name>
    <name type="common">Madagascar periwinkle</name>
    <name type="synonym">Vinca rosea</name>
    <dbReference type="NCBI Taxonomy" id="4058"/>
    <lineage>
        <taxon>Eukaryota</taxon>
        <taxon>Viridiplantae</taxon>
        <taxon>Streptophyta</taxon>
        <taxon>Embryophyta</taxon>
        <taxon>Tracheophyta</taxon>
        <taxon>Spermatophyta</taxon>
        <taxon>Magnoliopsida</taxon>
        <taxon>eudicotyledons</taxon>
        <taxon>Gunneridae</taxon>
        <taxon>Pentapetalae</taxon>
        <taxon>asterids</taxon>
        <taxon>lamiids</taxon>
        <taxon>Gentianales</taxon>
        <taxon>Apocynaceae</taxon>
        <taxon>Rauvolfioideae</taxon>
        <taxon>Vinceae</taxon>
        <taxon>Catharanthinae</taxon>
        <taxon>Catharanthus</taxon>
    </lineage>
</organism>
<dbReference type="EMBL" id="CM044708">
    <property type="protein sequence ID" value="KAI5650431.1"/>
    <property type="molecule type" value="Genomic_DNA"/>
</dbReference>
<reference evidence="2" key="1">
    <citation type="journal article" date="2023" name="Nat. Plants">
        <title>Single-cell RNA sequencing provides a high-resolution roadmap for understanding the multicellular compartmentation of specialized metabolism.</title>
        <authorList>
            <person name="Sun S."/>
            <person name="Shen X."/>
            <person name="Li Y."/>
            <person name="Li Y."/>
            <person name="Wang S."/>
            <person name="Li R."/>
            <person name="Zhang H."/>
            <person name="Shen G."/>
            <person name="Guo B."/>
            <person name="Wei J."/>
            <person name="Xu J."/>
            <person name="St-Pierre B."/>
            <person name="Chen S."/>
            <person name="Sun C."/>
        </authorList>
    </citation>
    <scope>NUCLEOTIDE SEQUENCE [LARGE SCALE GENOMIC DNA]</scope>
</reference>